<feature type="region of interest" description="Disordered" evidence="1">
    <location>
        <begin position="60"/>
        <end position="110"/>
    </location>
</feature>
<gene>
    <name evidence="2" type="ORF">TBRA_LOCUS9654</name>
</gene>
<feature type="compositionally biased region" description="Basic and acidic residues" evidence="1">
    <location>
        <begin position="83"/>
        <end position="94"/>
    </location>
</feature>
<evidence type="ECO:0000313" key="3">
    <source>
        <dbReference type="Proteomes" id="UP000479190"/>
    </source>
</evidence>
<reference evidence="2 3" key="1">
    <citation type="submission" date="2020-02" db="EMBL/GenBank/DDBJ databases">
        <authorList>
            <person name="Ferguson B K."/>
        </authorList>
    </citation>
    <scope>NUCLEOTIDE SEQUENCE [LARGE SCALE GENOMIC DNA]</scope>
</reference>
<dbReference type="AlphaFoldDB" id="A0A6H5IMH4"/>
<sequence length="136" mass="15175">MPTETLTPRPSPQAIAPNGGYPIQSWRATKCPPRHATRSRISAVALRLCSRAQCNHQQAAWQRHTPGASHANNKAKRHAVTPHIEKQPNDENNKRWSSSPTRRNRHQGEGCVEVCRHPAISQVGSDVAAESRQQRK</sequence>
<organism evidence="2 3">
    <name type="scientific">Trichogramma brassicae</name>
    <dbReference type="NCBI Taxonomy" id="86971"/>
    <lineage>
        <taxon>Eukaryota</taxon>
        <taxon>Metazoa</taxon>
        <taxon>Ecdysozoa</taxon>
        <taxon>Arthropoda</taxon>
        <taxon>Hexapoda</taxon>
        <taxon>Insecta</taxon>
        <taxon>Pterygota</taxon>
        <taxon>Neoptera</taxon>
        <taxon>Endopterygota</taxon>
        <taxon>Hymenoptera</taxon>
        <taxon>Apocrita</taxon>
        <taxon>Proctotrupomorpha</taxon>
        <taxon>Chalcidoidea</taxon>
        <taxon>Trichogrammatidae</taxon>
        <taxon>Trichogramma</taxon>
    </lineage>
</organism>
<proteinExistence type="predicted"/>
<evidence type="ECO:0000313" key="2">
    <source>
        <dbReference type="EMBL" id="CAB0037845.1"/>
    </source>
</evidence>
<keyword evidence="3" id="KW-1185">Reference proteome</keyword>
<name>A0A6H5IMH4_9HYME</name>
<evidence type="ECO:0000256" key="1">
    <source>
        <dbReference type="SAM" id="MobiDB-lite"/>
    </source>
</evidence>
<feature type="region of interest" description="Disordered" evidence="1">
    <location>
        <begin position="1"/>
        <end position="24"/>
    </location>
</feature>
<accession>A0A6H5IMH4</accession>
<dbReference type="Proteomes" id="UP000479190">
    <property type="component" value="Unassembled WGS sequence"/>
</dbReference>
<protein>
    <submittedName>
        <fullName evidence="2">Uncharacterized protein</fullName>
    </submittedName>
</protein>
<dbReference type="EMBL" id="CADCXV010000873">
    <property type="protein sequence ID" value="CAB0037845.1"/>
    <property type="molecule type" value="Genomic_DNA"/>
</dbReference>